<evidence type="ECO:0000256" key="1">
    <source>
        <dbReference type="ARBA" id="ARBA00007465"/>
    </source>
</evidence>
<name>A0A0G3F1U3_PSEMU</name>
<dbReference type="InterPro" id="IPR036986">
    <property type="entry name" value="S4_RNA-bd_sf"/>
</dbReference>
<evidence type="ECO:0000313" key="5">
    <source>
        <dbReference type="EMBL" id="AKJ77352.1"/>
    </source>
</evidence>
<keyword evidence="5" id="KW-0689">Ribosomal protein</keyword>
<dbReference type="CDD" id="cd00165">
    <property type="entry name" value="S4"/>
    <property type="match status" value="1"/>
</dbReference>
<dbReference type="GO" id="GO:0015935">
    <property type="term" value="C:small ribosomal subunit"/>
    <property type="evidence" value="ECO:0007669"/>
    <property type="project" value="TreeGrafter"/>
</dbReference>
<dbReference type="GO" id="GO:0019843">
    <property type="term" value="F:rRNA binding"/>
    <property type="evidence" value="ECO:0007669"/>
    <property type="project" value="InterPro"/>
</dbReference>
<keyword evidence="3" id="KW-0694">RNA-binding</keyword>
<dbReference type="InterPro" id="IPR022801">
    <property type="entry name" value="Ribosomal_uS4"/>
</dbReference>
<dbReference type="Gene3D" id="1.10.1050.10">
    <property type="entry name" value="Ribosomal Protein S4 Delta 41, Chain A, domain 1"/>
    <property type="match status" value="1"/>
</dbReference>
<dbReference type="GeneID" id="24570652"/>
<protein>
    <submittedName>
        <fullName evidence="5">Ribosomal protein S4</fullName>
    </submittedName>
</protein>
<proteinExistence type="inferred from homology"/>
<dbReference type="PANTHER" id="PTHR11831">
    <property type="entry name" value="30S 40S RIBOSOMAL PROTEIN"/>
    <property type="match status" value="1"/>
</dbReference>
<evidence type="ECO:0000259" key="4">
    <source>
        <dbReference type="SMART" id="SM00363"/>
    </source>
</evidence>
<evidence type="ECO:0000256" key="3">
    <source>
        <dbReference type="PROSITE-ProRule" id="PRU00182"/>
    </source>
</evidence>
<keyword evidence="2" id="KW-0687">Ribonucleoprotein</keyword>
<comment type="similarity">
    <text evidence="1">Belongs to the universal ribosomal protein uS4 family.</text>
</comment>
<dbReference type="SMART" id="SM00363">
    <property type="entry name" value="S4"/>
    <property type="match status" value="1"/>
</dbReference>
<geneLocation type="mitochondrion" evidence="5"/>
<dbReference type="PROSITE" id="PS50889">
    <property type="entry name" value="S4"/>
    <property type="match status" value="1"/>
</dbReference>
<dbReference type="GO" id="GO:0042274">
    <property type="term" value="P:ribosomal small subunit biogenesis"/>
    <property type="evidence" value="ECO:0007669"/>
    <property type="project" value="TreeGrafter"/>
</dbReference>
<dbReference type="AlphaFoldDB" id="A0A0G3F1U3"/>
<feature type="domain" description="RNA-binding S4" evidence="4">
    <location>
        <begin position="129"/>
        <end position="193"/>
    </location>
</feature>
<dbReference type="Pfam" id="PF01479">
    <property type="entry name" value="S4"/>
    <property type="match status" value="1"/>
</dbReference>
<dbReference type="InterPro" id="IPR002942">
    <property type="entry name" value="S4_RNA-bd"/>
</dbReference>
<dbReference type="PANTHER" id="PTHR11831:SF30">
    <property type="entry name" value="SMALL RIBOSOMAL SUBUNIT PROTEIN US4M"/>
    <property type="match status" value="1"/>
</dbReference>
<gene>
    <name evidence="5" type="primary">rps4</name>
</gene>
<dbReference type="GO" id="GO:0003735">
    <property type="term" value="F:structural constituent of ribosome"/>
    <property type="evidence" value="ECO:0007669"/>
    <property type="project" value="TreeGrafter"/>
</dbReference>
<organism evidence="5">
    <name type="scientific">Pseudo-nitzschia multiseries</name>
    <name type="common">Marine planktonic diatom</name>
    <name type="synonym">Nitzschia pungens f. multiseries</name>
    <dbReference type="NCBI Taxonomy" id="37319"/>
    <lineage>
        <taxon>Eukaryota</taxon>
        <taxon>Sar</taxon>
        <taxon>Stramenopiles</taxon>
        <taxon>Ochrophyta</taxon>
        <taxon>Bacillariophyta</taxon>
        <taxon>Bacillariophyceae</taxon>
        <taxon>Bacillariophycidae</taxon>
        <taxon>Bacillariales</taxon>
        <taxon>Bacillariaceae</taxon>
        <taxon>Pseudo-nitzschia</taxon>
    </lineage>
</organism>
<dbReference type="RefSeq" id="YP_009144744.1">
    <property type="nucleotide sequence ID" value="NC_027265.1"/>
</dbReference>
<dbReference type="SUPFAM" id="SSF55174">
    <property type="entry name" value="Alpha-L RNA-binding motif"/>
    <property type="match status" value="1"/>
</dbReference>
<sequence length="244" mass="29197">MKYKKRNKPFYKQFLRLRQNIQDRPKLFSFKKQKWQRFHQNLKKQLKFHKRFKIKDQFQLSVSKFASRGNSFQRKFRNNLHERKIFSLFYGGLKKKSLKKSILRSVKTKNYANPNLLDYRRVVLKHFESRLDTVIHRANFSLSIQEASQLILHGHALVNGEIVRTKSYNLKTNDLIEIASNEKSRSLVKKSIDRSNFWPVPPKHLLVNYRTLQVLFVYQDDSNLMPVFNHYLNLDSVIANARKG</sequence>
<accession>A0A0G3F1U3</accession>
<dbReference type="Gene3D" id="3.10.290.10">
    <property type="entry name" value="RNA-binding S4 domain"/>
    <property type="match status" value="1"/>
</dbReference>
<dbReference type="EMBL" id="KR149143">
    <property type="protein sequence ID" value="AKJ77352.1"/>
    <property type="molecule type" value="Genomic_DNA"/>
</dbReference>
<keyword evidence="5" id="KW-0496">Mitochondrion</keyword>
<evidence type="ECO:0000256" key="2">
    <source>
        <dbReference type="ARBA" id="ARBA00023274"/>
    </source>
</evidence>
<reference evidence="5" key="1">
    <citation type="submission" date="2015-04" db="EMBL/GenBank/DDBJ databases">
        <title>Pseudonitzschia multiseries mitochondrial genome.</title>
        <authorList>
            <person name="Bi G."/>
            <person name="Yuan X."/>
            <person name="Cao M."/>
        </authorList>
    </citation>
    <scope>NUCLEOTIDE SEQUENCE</scope>
</reference>